<keyword evidence="1" id="KW-0472">Membrane</keyword>
<dbReference type="AlphaFoldDB" id="A0A955E0E0"/>
<dbReference type="EMBL" id="JAGQNY010000002">
    <property type="protein sequence ID" value="MCA9301841.1"/>
    <property type="molecule type" value="Genomic_DNA"/>
</dbReference>
<dbReference type="Proteomes" id="UP000714817">
    <property type="component" value="Unassembled WGS sequence"/>
</dbReference>
<feature type="transmembrane region" description="Helical" evidence="1">
    <location>
        <begin position="74"/>
        <end position="99"/>
    </location>
</feature>
<feature type="transmembrane region" description="Helical" evidence="1">
    <location>
        <begin position="39"/>
        <end position="62"/>
    </location>
</feature>
<keyword evidence="1" id="KW-0812">Transmembrane</keyword>
<gene>
    <name evidence="2" type="ORF">KDA10_00535</name>
</gene>
<evidence type="ECO:0000313" key="3">
    <source>
        <dbReference type="Proteomes" id="UP000714817"/>
    </source>
</evidence>
<organism evidence="2 3">
    <name type="scientific">candidate division WWE3 bacterium</name>
    <dbReference type="NCBI Taxonomy" id="2053526"/>
    <lineage>
        <taxon>Bacteria</taxon>
        <taxon>Katanobacteria</taxon>
    </lineage>
</organism>
<name>A0A955E0E0_UNCKA</name>
<keyword evidence="1" id="KW-1133">Transmembrane helix</keyword>
<accession>A0A955E0E0</accession>
<evidence type="ECO:0000313" key="2">
    <source>
        <dbReference type="EMBL" id="MCA9301841.1"/>
    </source>
</evidence>
<reference evidence="2" key="1">
    <citation type="submission" date="2020-04" db="EMBL/GenBank/DDBJ databases">
        <authorList>
            <person name="Zhang T."/>
        </authorList>
    </citation>
    <scope>NUCLEOTIDE SEQUENCE</scope>
    <source>
        <strain evidence="2">HKST-UBA80</strain>
    </source>
</reference>
<proteinExistence type="predicted"/>
<sequence>MLKTLYCSFLEKPKNMGFEGEDRDEHILYLFRKSFLTNAGWITATIIMLTVPFLANSVLISLNSKNAGLIPVQFILVLNIFWFLFTFGFALTSFVNWFFNIYLISNKRMVDMDFVGILHKNISEAPLTSVEDTTSNVSGALRTVFNIGSVYIQTAAERREFEFIDVADPAKVRDLISDLVTEKKEAKDVH</sequence>
<protein>
    <submittedName>
        <fullName evidence="2">PH domain-containing protein</fullName>
    </submittedName>
</protein>
<comment type="caution">
    <text evidence="2">The sequence shown here is derived from an EMBL/GenBank/DDBJ whole genome shotgun (WGS) entry which is preliminary data.</text>
</comment>
<evidence type="ECO:0000256" key="1">
    <source>
        <dbReference type="SAM" id="Phobius"/>
    </source>
</evidence>
<reference evidence="2" key="2">
    <citation type="journal article" date="2021" name="Microbiome">
        <title>Successional dynamics and alternative stable states in a saline activated sludge microbial community over 9 years.</title>
        <authorList>
            <person name="Wang Y."/>
            <person name="Ye J."/>
            <person name="Ju F."/>
            <person name="Liu L."/>
            <person name="Boyd J.A."/>
            <person name="Deng Y."/>
            <person name="Parks D.H."/>
            <person name="Jiang X."/>
            <person name="Yin X."/>
            <person name="Woodcroft B.J."/>
            <person name="Tyson G.W."/>
            <person name="Hugenholtz P."/>
            <person name="Polz M.F."/>
            <person name="Zhang T."/>
        </authorList>
    </citation>
    <scope>NUCLEOTIDE SEQUENCE</scope>
    <source>
        <strain evidence="2">HKST-UBA80</strain>
    </source>
</reference>